<proteinExistence type="predicted"/>
<reference evidence="2 3" key="1">
    <citation type="submission" date="2015-12" db="EMBL/GenBank/DDBJ databases">
        <title>Draft genome of Thermovenabulum gondwanense isolated from a red thermophilic microbial mat colonisisng an outflow channel of a bore well.</title>
        <authorList>
            <person name="Patel B.K."/>
        </authorList>
    </citation>
    <scope>NUCLEOTIDE SEQUENCE [LARGE SCALE GENOMIC DNA]</scope>
    <source>
        <strain evidence="2 3">R270</strain>
    </source>
</reference>
<evidence type="ECO:0000313" key="3">
    <source>
        <dbReference type="Proteomes" id="UP000075737"/>
    </source>
</evidence>
<gene>
    <name evidence="2" type="ORF">ATZ99_08120</name>
</gene>
<dbReference type="GO" id="GO:0003677">
    <property type="term" value="F:DNA binding"/>
    <property type="evidence" value="ECO:0007669"/>
    <property type="project" value="InterPro"/>
</dbReference>
<evidence type="ECO:0008006" key="4">
    <source>
        <dbReference type="Google" id="ProtNLM"/>
    </source>
</evidence>
<dbReference type="EMBL" id="LOHZ01000023">
    <property type="protein sequence ID" value="KYO66995.1"/>
    <property type="molecule type" value="Genomic_DNA"/>
</dbReference>
<evidence type="ECO:0000256" key="1">
    <source>
        <dbReference type="SAM" id="Coils"/>
    </source>
</evidence>
<evidence type="ECO:0000313" key="2">
    <source>
        <dbReference type="EMBL" id="KYO66995.1"/>
    </source>
</evidence>
<dbReference type="RefSeq" id="WP_068747968.1">
    <property type="nucleotide sequence ID" value="NZ_LOHZ01000023.1"/>
</dbReference>
<protein>
    <recommendedName>
        <fullName evidence="4">Transposase</fullName>
    </recommendedName>
</protein>
<comment type="caution">
    <text evidence="2">The sequence shown here is derived from an EMBL/GenBank/DDBJ whole genome shotgun (WGS) entry which is preliminary data.</text>
</comment>
<name>A0A161PVL8_9FIRM</name>
<sequence>MIKKQYTEEFKEQLLKECQEVGNVSLVALRHNISSNTIHGWIRSIRKRGSVKPLHRNEEKRILEIEKRLEDVSRENNTLKKLLGEKELELAIIRELRDRVNPR</sequence>
<dbReference type="AlphaFoldDB" id="A0A161PVL8"/>
<keyword evidence="3" id="KW-1185">Reference proteome</keyword>
<feature type="coiled-coil region" evidence="1">
    <location>
        <begin position="55"/>
        <end position="89"/>
    </location>
</feature>
<accession>A0A161PVL8</accession>
<keyword evidence="1" id="KW-0175">Coiled coil</keyword>
<dbReference type="InterPro" id="IPR009057">
    <property type="entry name" value="Homeodomain-like_sf"/>
</dbReference>
<dbReference type="GO" id="GO:0006313">
    <property type="term" value="P:DNA transposition"/>
    <property type="evidence" value="ECO:0007669"/>
    <property type="project" value="InterPro"/>
</dbReference>
<dbReference type="Pfam" id="PF01527">
    <property type="entry name" value="HTH_Tnp_1"/>
    <property type="match status" value="1"/>
</dbReference>
<dbReference type="Proteomes" id="UP000075737">
    <property type="component" value="Unassembled WGS sequence"/>
</dbReference>
<dbReference type="InterPro" id="IPR002514">
    <property type="entry name" value="Transposase_8"/>
</dbReference>
<dbReference type="GO" id="GO:0004803">
    <property type="term" value="F:transposase activity"/>
    <property type="evidence" value="ECO:0007669"/>
    <property type="project" value="InterPro"/>
</dbReference>
<dbReference type="SUPFAM" id="SSF46689">
    <property type="entry name" value="Homeodomain-like"/>
    <property type="match status" value="1"/>
</dbReference>
<organism evidence="2 3">
    <name type="scientific">Thermovenabulum gondwanense</name>
    <dbReference type="NCBI Taxonomy" id="520767"/>
    <lineage>
        <taxon>Bacteria</taxon>
        <taxon>Bacillati</taxon>
        <taxon>Bacillota</taxon>
        <taxon>Clostridia</taxon>
        <taxon>Thermosediminibacterales</taxon>
        <taxon>Thermosediminibacteraceae</taxon>
        <taxon>Thermovenabulum</taxon>
    </lineage>
</organism>
<dbReference type="OrthoDB" id="1707197at2"/>